<dbReference type="InterPro" id="IPR020590">
    <property type="entry name" value="Guanylate_kinase_CS"/>
</dbReference>
<dbReference type="SUPFAM" id="SSF52540">
    <property type="entry name" value="P-loop containing nucleoside triphosphate hydrolases"/>
    <property type="match status" value="1"/>
</dbReference>
<dbReference type="EMBL" id="CP001798">
    <property type="protein sequence ID" value="ADE13935.1"/>
    <property type="molecule type" value="Genomic_DNA"/>
</dbReference>
<name>D5BXH7_NITHN</name>
<dbReference type="GO" id="GO:0005524">
    <property type="term" value="F:ATP binding"/>
    <property type="evidence" value="ECO:0007669"/>
    <property type="project" value="UniProtKB-UniRule"/>
</dbReference>
<evidence type="ECO:0000256" key="9">
    <source>
        <dbReference type="ARBA" id="ARBA00022777"/>
    </source>
</evidence>
<keyword evidence="8 13" id="KW-0547">Nucleotide-binding</keyword>
<dbReference type="InterPro" id="IPR008144">
    <property type="entry name" value="Guanylate_kin-like_dom"/>
</dbReference>
<accession>D5BXH7</accession>
<keyword evidence="6 13" id="KW-0963">Cytoplasm</keyword>
<evidence type="ECO:0000256" key="6">
    <source>
        <dbReference type="ARBA" id="ARBA00022490"/>
    </source>
</evidence>
<evidence type="ECO:0000256" key="4">
    <source>
        <dbReference type="ARBA" id="ARBA00012961"/>
    </source>
</evidence>
<proteinExistence type="inferred from homology"/>
<dbReference type="PANTHER" id="PTHR23117:SF13">
    <property type="entry name" value="GUANYLATE KINASE"/>
    <property type="match status" value="1"/>
</dbReference>
<gene>
    <name evidence="13" type="primary">gmk</name>
    <name evidence="15" type="ordered locus">Nhal_0755</name>
</gene>
<comment type="function">
    <text evidence="1 13">Essential for recycling GMP and indirectly, cGMP.</text>
</comment>
<evidence type="ECO:0000256" key="2">
    <source>
        <dbReference type="ARBA" id="ARBA00004496"/>
    </source>
</evidence>
<evidence type="ECO:0000256" key="13">
    <source>
        <dbReference type="HAMAP-Rule" id="MF_00328"/>
    </source>
</evidence>
<dbReference type="KEGG" id="nhl:Nhal_0755"/>
<organism evidence="15 16">
    <name type="scientific">Nitrosococcus halophilus (strain Nc4)</name>
    <dbReference type="NCBI Taxonomy" id="472759"/>
    <lineage>
        <taxon>Bacteria</taxon>
        <taxon>Pseudomonadati</taxon>
        <taxon>Pseudomonadota</taxon>
        <taxon>Gammaproteobacteria</taxon>
        <taxon>Chromatiales</taxon>
        <taxon>Chromatiaceae</taxon>
        <taxon>Nitrosococcus</taxon>
    </lineage>
</organism>
<evidence type="ECO:0000256" key="12">
    <source>
        <dbReference type="ARBA" id="ARBA00048594"/>
    </source>
</evidence>
<dbReference type="Gene3D" id="3.30.63.10">
    <property type="entry name" value="Guanylate Kinase phosphate binding domain"/>
    <property type="match status" value="1"/>
</dbReference>
<dbReference type="InterPro" id="IPR008145">
    <property type="entry name" value="GK/Ca_channel_bsu"/>
</dbReference>
<keyword evidence="16" id="KW-1185">Reference proteome</keyword>
<keyword evidence="10 13" id="KW-0067">ATP-binding</keyword>
<dbReference type="SMART" id="SM00072">
    <property type="entry name" value="GuKc"/>
    <property type="match status" value="1"/>
</dbReference>
<feature type="binding site" evidence="13">
    <location>
        <begin position="11"/>
        <end position="18"/>
    </location>
    <ligand>
        <name>ATP</name>
        <dbReference type="ChEBI" id="CHEBI:30616"/>
    </ligand>
</feature>
<protein>
    <recommendedName>
        <fullName evidence="5 13">Guanylate kinase</fullName>
        <ecNumber evidence="4 13">2.7.4.8</ecNumber>
    </recommendedName>
    <alternativeName>
        <fullName evidence="11 13">GMP kinase</fullName>
    </alternativeName>
</protein>
<feature type="domain" description="Guanylate kinase-like" evidence="14">
    <location>
        <begin position="4"/>
        <end position="182"/>
    </location>
</feature>
<dbReference type="CDD" id="cd00071">
    <property type="entry name" value="GMPK"/>
    <property type="match status" value="1"/>
</dbReference>
<dbReference type="PROSITE" id="PS00856">
    <property type="entry name" value="GUANYLATE_KINASE_1"/>
    <property type="match status" value="1"/>
</dbReference>
<dbReference type="eggNOG" id="COG0194">
    <property type="taxonomic scope" value="Bacteria"/>
</dbReference>
<reference evidence="16" key="1">
    <citation type="submission" date="2010-04" db="EMBL/GenBank/DDBJ databases">
        <title>Complete genome sequence of Nitrosococcus halophilus Nc4, a salt-adapted, aerobic obligate ammonia-oxidizing sulfur purple bacterium.</title>
        <authorList>
            <consortium name="US DOE Joint Genome Institute"/>
            <person name="Campbell M.A."/>
            <person name="Malfatti S.A."/>
            <person name="Chain P.S.G."/>
            <person name="Heidelberg J.F."/>
            <person name="Ward B.B."/>
            <person name="Klotz M.G."/>
        </authorList>
    </citation>
    <scope>NUCLEOTIDE SEQUENCE [LARGE SCALE GENOMIC DNA]</scope>
    <source>
        <strain evidence="16">Nc4</strain>
    </source>
</reference>
<dbReference type="FunFam" id="3.30.63.10:FF:000005">
    <property type="entry name" value="Guanylate kinase"/>
    <property type="match status" value="1"/>
</dbReference>
<dbReference type="HOGENOM" id="CLU_001715_1_0_6"/>
<comment type="subcellular location">
    <subcellularLocation>
        <location evidence="2 13">Cytoplasm</location>
    </subcellularLocation>
</comment>
<dbReference type="HAMAP" id="MF_00328">
    <property type="entry name" value="Guanylate_kinase"/>
    <property type="match status" value="1"/>
</dbReference>
<dbReference type="PROSITE" id="PS50052">
    <property type="entry name" value="GUANYLATE_KINASE_2"/>
    <property type="match status" value="1"/>
</dbReference>
<dbReference type="EC" id="2.7.4.8" evidence="4 13"/>
<evidence type="ECO:0000256" key="3">
    <source>
        <dbReference type="ARBA" id="ARBA00005790"/>
    </source>
</evidence>
<dbReference type="AlphaFoldDB" id="D5BXH7"/>
<dbReference type="InterPro" id="IPR027417">
    <property type="entry name" value="P-loop_NTPase"/>
</dbReference>
<evidence type="ECO:0000256" key="10">
    <source>
        <dbReference type="ARBA" id="ARBA00022840"/>
    </source>
</evidence>
<evidence type="ECO:0000313" key="15">
    <source>
        <dbReference type="EMBL" id="ADE13935.1"/>
    </source>
</evidence>
<keyword evidence="9 13" id="KW-0418">Kinase</keyword>
<dbReference type="InterPro" id="IPR017665">
    <property type="entry name" value="Guanylate_kinase"/>
</dbReference>
<evidence type="ECO:0000256" key="11">
    <source>
        <dbReference type="ARBA" id="ARBA00030128"/>
    </source>
</evidence>
<dbReference type="Proteomes" id="UP000001844">
    <property type="component" value="Chromosome"/>
</dbReference>
<evidence type="ECO:0000256" key="5">
    <source>
        <dbReference type="ARBA" id="ARBA00016296"/>
    </source>
</evidence>
<evidence type="ECO:0000256" key="8">
    <source>
        <dbReference type="ARBA" id="ARBA00022741"/>
    </source>
</evidence>
<comment type="similarity">
    <text evidence="3 13">Belongs to the guanylate kinase family.</text>
</comment>
<sequence>MMPGSLFVVAAPSGAGKTSLVKALVDSMTGVCLSVSHTTRPPRPGERDGVDYYFIDDAAFETMQQAGAFLEHAQVFDHHYGTAREKVAGLLEQGMDVILEIDWQGRRQVQARFPDCVSIFILPPSRETLERRLRLRGQDGETVIARRMRDARTEISHYNEFDYLVVNDVFETALEDLMAIIRGRRLLRLRQEERLTPLLGELLLSRRPTNSPSSS</sequence>
<dbReference type="STRING" id="472759.Nhal_0755"/>
<dbReference type="Pfam" id="PF00625">
    <property type="entry name" value="Guanylate_kin"/>
    <property type="match status" value="1"/>
</dbReference>
<dbReference type="GO" id="GO:0004385">
    <property type="term" value="F:GMP kinase activity"/>
    <property type="evidence" value="ECO:0007669"/>
    <property type="project" value="UniProtKB-UniRule"/>
</dbReference>
<dbReference type="NCBIfam" id="TIGR03263">
    <property type="entry name" value="guanyl_kin"/>
    <property type="match status" value="1"/>
</dbReference>
<comment type="catalytic activity">
    <reaction evidence="12 13">
        <text>GMP + ATP = GDP + ADP</text>
        <dbReference type="Rhea" id="RHEA:20780"/>
        <dbReference type="ChEBI" id="CHEBI:30616"/>
        <dbReference type="ChEBI" id="CHEBI:58115"/>
        <dbReference type="ChEBI" id="CHEBI:58189"/>
        <dbReference type="ChEBI" id="CHEBI:456216"/>
        <dbReference type="EC" id="2.7.4.8"/>
    </reaction>
</comment>
<evidence type="ECO:0000256" key="1">
    <source>
        <dbReference type="ARBA" id="ARBA00003531"/>
    </source>
</evidence>
<keyword evidence="7 13" id="KW-0808">Transferase</keyword>
<evidence type="ECO:0000259" key="14">
    <source>
        <dbReference type="PROSITE" id="PS50052"/>
    </source>
</evidence>
<dbReference type="PANTHER" id="PTHR23117">
    <property type="entry name" value="GUANYLATE KINASE-RELATED"/>
    <property type="match status" value="1"/>
</dbReference>
<evidence type="ECO:0000313" key="16">
    <source>
        <dbReference type="Proteomes" id="UP000001844"/>
    </source>
</evidence>
<dbReference type="GO" id="GO:0005829">
    <property type="term" value="C:cytosol"/>
    <property type="evidence" value="ECO:0007669"/>
    <property type="project" value="TreeGrafter"/>
</dbReference>
<dbReference type="Gene3D" id="3.40.50.300">
    <property type="entry name" value="P-loop containing nucleotide triphosphate hydrolases"/>
    <property type="match status" value="1"/>
</dbReference>
<evidence type="ECO:0000256" key="7">
    <source>
        <dbReference type="ARBA" id="ARBA00022679"/>
    </source>
</evidence>